<sequence>MQLKVSYEDRSDAVTVVRVESDCPGGTVDVNCAWELRKVMVQLAEQGRRTLIADLSGMDDINSVALDVLVGGLKRAHFKGARLSVVVTSERLRNSLPKAGPTWSYRIHDTVAGAEEGDVVRAGRHTYEHLSESITLVKVMLDLDVYTSVGLRKVLVDLIKQGRYFLVIDLTEVEYLDSTGLGVIVGALKYVRAFEGALALVVPYEPAVKQFRITGLTKVFPIFRSVDPAVEFLGREVLGAHARR</sequence>
<evidence type="ECO:0000259" key="3">
    <source>
        <dbReference type="PROSITE" id="PS50801"/>
    </source>
</evidence>
<dbReference type="Proteomes" id="UP000008043">
    <property type="component" value="Chromosome"/>
</dbReference>
<dbReference type="PROSITE" id="PS50801">
    <property type="entry name" value="STAS"/>
    <property type="match status" value="2"/>
</dbReference>
<dbReference type="KEGG" id="sdv:BN159_1223"/>
<dbReference type="CDD" id="cd07043">
    <property type="entry name" value="STAS_anti-anti-sigma_factors"/>
    <property type="match status" value="2"/>
</dbReference>
<reference evidence="4 5" key="1">
    <citation type="journal article" date="2012" name="J. Bacteriol.">
        <title>Genome sequence of the bacterium Streptomyces davawensis JCM 4913 and heterologous production of the unique antibiotic roseoflavin.</title>
        <authorList>
            <person name="Jankowitsch F."/>
            <person name="Schwarz J."/>
            <person name="Ruckert C."/>
            <person name="Gust B."/>
            <person name="Szczepanowski R."/>
            <person name="Blom J."/>
            <person name="Pelzer S."/>
            <person name="Kalinowski J."/>
            <person name="Mack M."/>
        </authorList>
    </citation>
    <scope>NUCLEOTIDE SEQUENCE [LARGE SCALE GENOMIC DNA]</scope>
    <source>
        <strain evidence="5">DSM 101723 / JCM 4913 / KCC S-0913 / 768</strain>
    </source>
</reference>
<dbReference type="InterPro" id="IPR002645">
    <property type="entry name" value="STAS_dom"/>
</dbReference>
<dbReference type="EMBL" id="HE971709">
    <property type="protein sequence ID" value="CCK25602.1"/>
    <property type="molecule type" value="Genomic_DNA"/>
</dbReference>
<dbReference type="InterPro" id="IPR003658">
    <property type="entry name" value="Anti-sigma_ant"/>
</dbReference>
<proteinExistence type="inferred from homology"/>
<name>K4QXE7_STRDJ</name>
<dbReference type="InterPro" id="IPR036513">
    <property type="entry name" value="STAS_dom_sf"/>
</dbReference>
<dbReference type="eggNOG" id="COG1366">
    <property type="taxonomic scope" value="Bacteria"/>
</dbReference>
<feature type="domain" description="STAS" evidence="3">
    <location>
        <begin position="124"/>
        <end position="233"/>
    </location>
</feature>
<dbReference type="NCBIfam" id="TIGR00377">
    <property type="entry name" value="ant_ant_sig"/>
    <property type="match status" value="1"/>
</dbReference>
<dbReference type="PATRIC" id="fig|1214101.3.peg.1240"/>
<dbReference type="Gene3D" id="3.30.750.24">
    <property type="entry name" value="STAS domain"/>
    <property type="match status" value="2"/>
</dbReference>
<dbReference type="PANTHER" id="PTHR33495">
    <property type="entry name" value="ANTI-SIGMA FACTOR ANTAGONIST TM_1081-RELATED-RELATED"/>
    <property type="match status" value="1"/>
</dbReference>
<dbReference type="Pfam" id="PF01740">
    <property type="entry name" value="STAS"/>
    <property type="match status" value="2"/>
</dbReference>
<dbReference type="HOGENOM" id="CLU_1011127_0_0_11"/>
<dbReference type="PANTHER" id="PTHR33495:SF2">
    <property type="entry name" value="ANTI-SIGMA FACTOR ANTAGONIST TM_1081-RELATED"/>
    <property type="match status" value="1"/>
</dbReference>
<feature type="domain" description="STAS" evidence="3">
    <location>
        <begin position="26"/>
        <end position="100"/>
    </location>
</feature>
<keyword evidence="5" id="KW-1185">Reference proteome</keyword>
<dbReference type="STRING" id="1214101.BN159_1223"/>
<dbReference type="SUPFAM" id="SSF52091">
    <property type="entry name" value="SpoIIaa-like"/>
    <property type="match status" value="2"/>
</dbReference>
<comment type="similarity">
    <text evidence="1 2">Belongs to the anti-sigma-factor antagonist family.</text>
</comment>
<accession>K4QXE7</accession>
<organism evidence="4 5">
    <name type="scientific">Streptomyces davaonensis (strain DSM 101723 / JCM 4913 / KCC S-0913 / 768)</name>
    <dbReference type="NCBI Taxonomy" id="1214101"/>
    <lineage>
        <taxon>Bacteria</taxon>
        <taxon>Bacillati</taxon>
        <taxon>Actinomycetota</taxon>
        <taxon>Actinomycetes</taxon>
        <taxon>Kitasatosporales</taxon>
        <taxon>Streptomycetaceae</taxon>
        <taxon>Streptomyces</taxon>
    </lineage>
</organism>
<dbReference type="GO" id="GO:0043856">
    <property type="term" value="F:anti-sigma factor antagonist activity"/>
    <property type="evidence" value="ECO:0007669"/>
    <property type="project" value="InterPro"/>
</dbReference>
<evidence type="ECO:0000313" key="4">
    <source>
        <dbReference type="EMBL" id="CCK25602.1"/>
    </source>
</evidence>
<evidence type="ECO:0000256" key="1">
    <source>
        <dbReference type="ARBA" id="ARBA00009013"/>
    </source>
</evidence>
<gene>
    <name evidence="4" type="ORF">BN159_1223</name>
</gene>
<evidence type="ECO:0000313" key="5">
    <source>
        <dbReference type="Proteomes" id="UP000008043"/>
    </source>
</evidence>
<dbReference type="AlphaFoldDB" id="K4QXE7"/>
<protein>
    <recommendedName>
        <fullName evidence="2">Anti-sigma factor antagonist</fullName>
    </recommendedName>
</protein>
<evidence type="ECO:0000256" key="2">
    <source>
        <dbReference type="RuleBase" id="RU003749"/>
    </source>
</evidence>